<protein>
    <submittedName>
        <fullName evidence="2">Uncharacterized protein</fullName>
    </submittedName>
</protein>
<evidence type="ECO:0000313" key="2">
    <source>
        <dbReference type="EMBL" id="CAA9588688.1"/>
    </source>
</evidence>
<feature type="non-terminal residue" evidence="2">
    <location>
        <position position="25"/>
    </location>
</feature>
<gene>
    <name evidence="2" type="ORF">AVDCRST_MAG88-4429</name>
</gene>
<evidence type="ECO:0000256" key="1">
    <source>
        <dbReference type="SAM" id="MobiDB-lite"/>
    </source>
</evidence>
<dbReference type="AlphaFoldDB" id="A0A6J4VT76"/>
<name>A0A6J4VT76_9BACT</name>
<feature type="compositionally biased region" description="Basic and acidic residues" evidence="1">
    <location>
        <begin position="12"/>
        <end position="25"/>
    </location>
</feature>
<feature type="region of interest" description="Disordered" evidence="1">
    <location>
        <begin position="1"/>
        <end position="25"/>
    </location>
</feature>
<accession>A0A6J4VT76</accession>
<organism evidence="2">
    <name type="scientific">uncultured Thermomicrobiales bacterium</name>
    <dbReference type="NCBI Taxonomy" id="1645740"/>
    <lineage>
        <taxon>Bacteria</taxon>
        <taxon>Pseudomonadati</taxon>
        <taxon>Thermomicrobiota</taxon>
        <taxon>Thermomicrobia</taxon>
        <taxon>Thermomicrobiales</taxon>
        <taxon>environmental samples</taxon>
    </lineage>
</organism>
<reference evidence="2" key="1">
    <citation type="submission" date="2020-02" db="EMBL/GenBank/DDBJ databases">
        <authorList>
            <person name="Meier V. D."/>
        </authorList>
    </citation>
    <scope>NUCLEOTIDE SEQUENCE</scope>
    <source>
        <strain evidence="2">AVDCRST_MAG88</strain>
    </source>
</reference>
<dbReference type="EMBL" id="CADCWM010001123">
    <property type="protein sequence ID" value="CAA9588688.1"/>
    <property type="molecule type" value="Genomic_DNA"/>
</dbReference>
<proteinExistence type="predicted"/>
<sequence length="25" mass="2911">MVSQTDPVAPHDAVDEAERWRWTLT</sequence>